<dbReference type="EMBL" id="JASBWT010000001">
    <property type="protein sequence ID" value="KAJ9109314.1"/>
    <property type="molecule type" value="Genomic_DNA"/>
</dbReference>
<evidence type="ECO:0000313" key="1">
    <source>
        <dbReference type="EMBL" id="KAJ9109314.1"/>
    </source>
</evidence>
<accession>A0ACC2WC71</accession>
<evidence type="ECO:0000313" key="2">
    <source>
        <dbReference type="Proteomes" id="UP001227268"/>
    </source>
</evidence>
<name>A0ACC2WC71_9TREE</name>
<sequence>MFAKHVAGILGDYTTNDQPEHLVHIRNDPKLNNQINFTKTSQNGIVSLLTPPSSDVEAEALPSRSQHSRQPYRASLIEEVLLVPDETTRDETIRRLLERKEMLEAYLRALAGPSQPEMQQSLDSSLAQPNAPSSQSRPTSRQSRTVHKIAKVQRVRWRTRRLIRRYRRSRRHVACVNTIQIHVRQEDVSRNNDDHGDSDDAGEEIVFQPFRRTLQAEGQPTKGFSKTADVPALPSSQTTLEEKRKLLLNTMLAPLQLSSTPSVGKTTRKLASKVKYDHVLTSHQLRDLRQKKAIIAENNPVRYPRGQIASPNIRAHSVDRDTSDAETMLGLFETTVILAPPPRPEILDRIEAVARSLQDTFPSQAELLEPFVQDPRTGLSIVYNSAAGIDAEFTQVLWDNGVGTLGMDDETRKTIPTGNVHIFMDHSNVFLSLDATLRETPLPNLPRYKRKVLSLPVLSLILQRGRAVHPKGLHLAGSSPLMQSFDPAIKLGWECSILKRVPADAVMQDLQQGAVDDDRPKHARKGSKWRAKPTVHFDLSESTIGNRPHSEEVSLERPVLSATSDYETTSCSESEARARTNTKYVSKEAPMSMAPCLRVNNRPSSGKPRMKEQAVDELLHLKILQTILAHRGKRPGTIVLATGDARGGQYNEHGFLGCVREAIARGWHVELWAFKNGMSRSWTDCARREGWLESERFVVWELDHWIRELTQVVE</sequence>
<reference evidence="1" key="1">
    <citation type="submission" date="2023-04" db="EMBL/GenBank/DDBJ databases">
        <title>Draft Genome sequencing of Naganishia species isolated from polar environments using Oxford Nanopore Technology.</title>
        <authorList>
            <person name="Leo P."/>
            <person name="Venkateswaran K."/>
        </authorList>
    </citation>
    <scope>NUCLEOTIDE SEQUENCE</scope>
    <source>
        <strain evidence="1">MNA-CCFEE 5423</strain>
    </source>
</reference>
<keyword evidence="2" id="KW-1185">Reference proteome</keyword>
<dbReference type="Proteomes" id="UP001227268">
    <property type="component" value="Unassembled WGS sequence"/>
</dbReference>
<gene>
    <name evidence="1" type="ORF">QFC21_000643</name>
</gene>
<comment type="caution">
    <text evidence="1">The sequence shown here is derived from an EMBL/GenBank/DDBJ whole genome shotgun (WGS) entry which is preliminary data.</text>
</comment>
<protein>
    <submittedName>
        <fullName evidence="1">Uncharacterized protein</fullName>
    </submittedName>
</protein>
<proteinExistence type="predicted"/>
<organism evidence="1 2">
    <name type="scientific">Naganishia friedmannii</name>
    <dbReference type="NCBI Taxonomy" id="89922"/>
    <lineage>
        <taxon>Eukaryota</taxon>
        <taxon>Fungi</taxon>
        <taxon>Dikarya</taxon>
        <taxon>Basidiomycota</taxon>
        <taxon>Agaricomycotina</taxon>
        <taxon>Tremellomycetes</taxon>
        <taxon>Filobasidiales</taxon>
        <taxon>Filobasidiaceae</taxon>
        <taxon>Naganishia</taxon>
    </lineage>
</organism>